<keyword evidence="6" id="KW-0028">Amino-acid biosynthesis</keyword>
<keyword evidence="7" id="KW-0808">Transferase</keyword>
<comment type="similarity">
    <text evidence="3">Belongs to the class-II pyridoxal-phosphate-dependent aminotransferase family.</text>
</comment>
<comment type="caution">
    <text evidence="13">The sequence shown here is derived from an EMBL/GenBank/DDBJ whole genome shotgun (WGS) entry which is preliminary data.</text>
</comment>
<gene>
    <name evidence="13" type="ORF">DASB73_016050</name>
</gene>
<name>A0AAV5RI16_STABA</name>
<evidence type="ECO:0000256" key="1">
    <source>
        <dbReference type="ARBA" id="ARBA00001933"/>
    </source>
</evidence>
<dbReference type="GO" id="GO:0004400">
    <property type="term" value="F:histidinol-phosphate transaminase activity"/>
    <property type="evidence" value="ECO:0007669"/>
    <property type="project" value="UniProtKB-EC"/>
</dbReference>
<accession>A0AAV5RI16</accession>
<evidence type="ECO:0000256" key="8">
    <source>
        <dbReference type="ARBA" id="ARBA00022898"/>
    </source>
</evidence>
<evidence type="ECO:0000259" key="12">
    <source>
        <dbReference type="Pfam" id="PF00155"/>
    </source>
</evidence>
<comment type="pathway">
    <text evidence="2">Amino-acid biosynthesis; L-histidine biosynthesis; L-histidine from 5-phospho-alpha-D-ribose 1-diphosphate: step 7/9.</text>
</comment>
<dbReference type="Gene3D" id="3.90.1150.10">
    <property type="entry name" value="Aspartate Aminotransferase, domain 1"/>
    <property type="match status" value="1"/>
</dbReference>
<evidence type="ECO:0000256" key="9">
    <source>
        <dbReference type="ARBA" id="ARBA00023102"/>
    </source>
</evidence>
<dbReference type="PROSITE" id="PS00599">
    <property type="entry name" value="AA_TRANSFER_CLASS_2"/>
    <property type="match status" value="1"/>
</dbReference>
<dbReference type="GO" id="GO:0030170">
    <property type="term" value="F:pyridoxal phosphate binding"/>
    <property type="evidence" value="ECO:0007669"/>
    <property type="project" value="InterPro"/>
</dbReference>
<dbReference type="InterPro" id="IPR004839">
    <property type="entry name" value="Aminotransferase_I/II_large"/>
</dbReference>
<dbReference type="AlphaFoldDB" id="A0AAV5RI16"/>
<comment type="cofactor">
    <cofactor evidence="1">
        <name>pyridoxal 5'-phosphate</name>
        <dbReference type="ChEBI" id="CHEBI:597326"/>
    </cofactor>
</comment>
<protein>
    <recommendedName>
        <fullName evidence="4">histidinol-phosphate transaminase</fullName>
        <ecNumber evidence="4">2.6.1.9</ecNumber>
    </recommendedName>
    <alternativeName>
        <fullName evidence="10">Imidazole acetol-phosphate transaminase</fullName>
    </alternativeName>
</protein>
<evidence type="ECO:0000256" key="3">
    <source>
        <dbReference type="ARBA" id="ARBA00008392"/>
    </source>
</evidence>
<organism evidence="13 14">
    <name type="scientific">Starmerella bacillaris</name>
    <name type="common">Yeast</name>
    <name type="synonym">Candida zemplinina</name>
    <dbReference type="NCBI Taxonomy" id="1247836"/>
    <lineage>
        <taxon>Eukaryota</taxon>
        <taxon>Fungi</taxon>
        <taxon>Dikarya</taxon>
        <taxon>Ascomycota</taxon>
        <taxon>Saccharomycotina</taxon>
        <taxon>Dipodascomycetes</taxon>
        <taxon>Dipodascales</taxon>
        <taxon>Trichomonascaceae</taxon>
        <taxon>Starmerella</taxon>
    </lineage>
</organism>
<dbReference type="PANTHER" id="PTHR42885">
    <property type="entry name" value="HISTIDINOL-PHOSPHATE AMINOTRANSFERASE-RELATED"/>
    <property type="match status" value="1"/>
</dbReference>
<evidence type="ECO:0000313" key="13">
    <source>
        <dbReference type="EMBL" id="GMM50647.1"/>
    </source>
</evidence>
<dbReference type="InterPro" id="IPR005861">
    <property type="entry name" value="HisP_aminotrans"/>
</dbReference>
<dbReference type="CDD" id="cd00609">
    <property type="entry name" value="AAT_like"/>
    <property type="match status" value="1"/>
</dbReference>
<evidence type="ECO:0000256" key="7">
    <source>
        <dbReference type="ARBA" id="ARBA00022679"/>
    </source>
</evidence>
<evidence type="ECO:0000256" key="4">
    <source>
        <dbReference type="ARBA" id="ARBA00012748"/>
    </source>
</evidence>
<evidence type="ECO:0000256" key="11">
    <source>
        <dbReference type="ARBA" id="ARBA00047481"/>
    </source>
</evidence>
<dbReference type="InterPro" id="IPR015421">
    <property type="entry name" value="PyrdxlP-dep_Trfase_major"/>
</dbReference>
<dbReference type="SUPFAM" id="SSF53383">
    <property type="entry name" value="PLP-dependent transferases"/>
    <property type="match status" value="1"/>
</dbReference>
<proteinExistence type="inferred from homology"/>
<evidence type="ECO:0000256" key="5">
    <source>
        <dbReference type="ARBA" id="ARBA00022576"/>
    </source>
</evidence>
<evidence type="ECO:0000256" key="2">
    <source>
        <dbReference type="ARBA" id="ARBA00005011"/>
    </source>
</evidence>
<keyword evidence="8" id="KW-0663">Pyridoxal phosphate</keyword>
<dbReference type="EMBL" id="BTGC01000003">
    <property type="protein sequence ID" value="GMM50647.1"/>
    <property type="molecule type" value="Genomic_DNA"/>
</dbReference>
<keyword evidence="9" id="KW-0368">Histidine biosynthesis</keyword>
<dbReference type="GO" id="GO:0000105">
    <property type="term" value="P:L-histidine biosynthetic process"/>
    <property type="evidence" value="ECO:0007669"/>
    <property type="project" value="UniProtKB-KW"/>
</dbReference>
<dbReference type="InterPro" id="IPR015422">
    <property type="entry name" value="PyrdxlP-dep_Trfase_small"/>
</dbReference>
<dbReference type="InterPro" id="IPR001917">
    <property type="entry name" value="Aminotrans_II_pyridoxalP_BS"/>
</dbReference>
<reference evidence="13 14" key="1">
    <citation type="journal article" date="2023" name="Elife">
        <title>Identification of key yeast species and microbe-microbe interactions impacting larval growth of Drosophila in the wild.</title>
        <authorList>
            <person name="Mure A."/>
            <person name="Sugiura Y."/>
            <person name="Maeda R."/>
            <person name="Honda K."/>
            <person name="Sakurai N."/>
            <person name="Takahashi Y."/>
            <person name="Watada M."/>
            <person name="Katoh T."/>
            <person name="Gotoh A."/>
            <person name="Gotoh Y."/>
            <person name="Taniguchi I."/>
            <person name="Nakamura K."/>
            <person name="Hayashi T."/>
            <person name="Katayama T."/>
            <person name="Uemura T."/>
            <person name="Hattori Y."/>
        </authorList>
    </citation>
    <scope>NUCLEOTIDE SEQUENCE [LARGE SCALE GENOMIC DNA]</scope>
    <source>
        <strain evidence="13 14">SB-73</strain>
    </source>
</reference>
<keyword evidence="5" id="KW-0032">Aminotransferase</keyword>
<dbReference type="Proteomes" id="UP001362899">
    <property type="component" value="Unassembled WGS sequence"/>
</dbReference>
<evidence type="ECO:0000256" key="10">
    <source>
        <dbReference type="ARBA" id="ARBA00030262"/>
    </source>
</evidence>
<dbReference type="EC" id="2.6.1.9" evidence="4"/>
<evidence type="ECO:0000313" key="14">
    <source>
        <dbReference type="Proteomes" id="UP001362899"/>
    </source>
</evidence>
<feature type="domain" description="Aminotransferase class I/classII large" evidence="12">
    <location>
        <begin position="25"/>
        <end position="368"/>
    </location>
</feature>
<dbReference type="HAMAP" id="MF_01023">
    <property type="entry name" value="HisC_aminotrans_2"/>
    <property type="match status" value="1"/>
</dbReference>
<sequence length="374" mass="41378">MSFQALVRPNILKLVPYRCARDDFSEGVLLDANENTSGPAIHDLKNSEVILELNRYPDPHQQKLKSLIAKFRGHGLTHENLYLGVGSDEAIDSIIRVFCKPGIDKLATCVPTYGMYRVSADINDVKVVSIPLDLETFELQPQVTIKALNADPSIKLLYLCSPGNPTGKRLNPEYVELVINNWNGIVVVDEAYIDFTDGAPSMAPLVNQYDRLIVLQTLSKSFGLAGVRLGLAYACKELASIMNALKAPYNISVLTADTGIRALSDESIAIMRTYISEIQRERKRLLEALSNIKGIGRNRGGCDANFVLVEILDAATNKPSNDRAHEVYNTLATERKVVVRFRGNELGCEGCLRMSIGTKRENDILIRELTDILG</sequence>
<evidence type="ECO:0000256" key="6">
    <source>
        <dbReference type="ARBA" id="ARBA00022605"/>
    </source>
</evidence>
<dbReference type="Pfam" id="PF00155">
    <property type="entry name" value="Aminotran_1_2"/>
    <property type="match status" value="1"/>
</dbReference>
<dbReference type="PANTHER" id="PTHR42885:SF2">
    <property type="entry name" value="HISTIDINOL-PHOSPHATE AMINOTRANSFERASE"/>
    <property type="match status" value="1"/>
</dbReference>
<dbReference type="Gene3D" id="3.40.640.10">
    <property type="entry name" value="Type I PLP-dependent aspartate aminotransferase-like (Major domain)"/>
    <property type="match status" value="1"/>
</dbReference>
<dbReference type="InterPro" id="IPR015424">
    <property type="entry name" value="PyrdxlP-dep_Trfase"/>
</dbReference>
<dbReference type="NCBIfam" id="TIGR01141">
    <property type="entry name" value="hisC"/>
    <property type="match status" value="1"/>
</dbReference>
<comment type="catalytic activity">
    <reaction evidence="11">
        <text>L-histidinol phosphate + 2-oxoglutarate = 3-(imidazol-4-yl)-2-oxopropyl phosphate + L-glutamate</text>
        <dbReference type="Rhea" id="RHEA:23744"/>
        <dbReference type="ChEBI" id="CHEBI:16810"/>
        <dbReference type="ChEBI" id="CHEBI:29985"/>
        <dbReference type="ChEBI" id="CHEBI:57766"/>
        <dbReference type="ChEBI" id="CHEBI:57980"/>
        <dbReference type="EC" id="2.6.1.9"/>
    </reaction>
</comment>
<keyword evidence="14" id="KW-1185">Reference proteome</keyword>